<feature type="chain" id="PRO_5038103625" evidence="2">
    <location>
        <begin position="27"/>
        <end position="282"/>
    </location>
</feature>
<dbReference type="RefSeq" id="WP_188418108.1">
    <property type="nucleotide sequence ID" value="NZ_BMDO01000010.1"/>
</dbReference>
<name>A0A917JB50_9SPHI</name>
<feature type="region of interest" description="Disordered" evidence="1">
    <location>
        <begin position="225"/>
        <end position="251"/>
    </location>
</feature>
<protein>
    <submittedName>
        <fullName evidence="3">Uncharacterized protein</fullName>
    </submittedName>
</protein>
<accession>A0A917JB50</accession>
<dbReference type="SUPFAM" id="SSF49344">
    <property type="entry name" value="CBD9-like"/>
    <property type="match status" value="1"/>
</dbReference>
<gene>
    <name evidence="3" type="ORF">GCM10011425_32030</name>
</gene>
<dbReference type="EMBL" id="BMDO01000010">
    <property type="protein sequence ID" value="GGI51991.1"/>
    <property type="molecule type" value="Genomic_DNA"/>
</dbReference>
<organism evidence="3 4">
    <name type="scientific">Mucilaginibacter galii</name>
    <dbReference type="NCBI Taxonomy" id="2005073"/>
    <lineage>
        <taxon>Bacteria</taxon>
        <taxon>Pseudomonadati</taxon>
        <taxon>Bacteroidota</taxon>
        <taxon>Sphingobacteriia</taxon>
        <taxon>Sphingobacteriales</taxon>
        <taxon>Sphingobacteriaceae</taxon>
        <taxon>Mucilaginibacter</taxon>
    </lineage>
</organism>
<evidence type="ECO:0000256" key="1">
    <source>
        <dbReference type="SAM" id="MobiDB-lite"/>
    </source>
</evidence>
<feature type="signal peptide" evidence="2">
    <location>
        <begin position="1"/>
        <end position="26"/>
    </location>
</feature>
<reference evidence="3" key="1">
    <citation type="journal article" date="2014" name="Int. J. Syst. Evol. Microbiol.">
        <title>Complete genome sequence of Corynebacterium casei LMG S-19264T (=DSM 44701T), isolated from a smear-ripened cheese.</title>
        <authorList>
            <consortium name="US DOE Joint Genome Institute (JGI-PGF)"/>
            <person name="Walter F."/>
            <person name="Albersmeier A."/>
            <person name="Kalinowski J."/>
            <person name="Ruckert C."/>
        </authorList>
    </citation>
    <scope>NUCLEOTIDE SEQUENCE</scope>
    <source>
        <strain evidence="3">CCM 8711</strain>
    </source>
</reference>
<keyword evidence="2" id="KW-0732">Signal</keyword>
<evidence type="ECO:0000313" key="3">
    <source>
        <dbReference type="EMBL" id="GGI51991.1"/>
    </source>
</evidence>
<feature type="compositionally biased region" description="Gly residues" evidence="1">
    <location>
        <begin position="234"/>
        <end position="251"/>
    </location>
</feature>
<evidence type="ECO:0000313" key="4">
    <source>
        <dbReference type="Proteomes" id="UP000662074"/>
    </source>
</evidence>
<proteinExistence type="predicted"/>
<sequence>MQLRSSILTTFTGISFAMLSALPALAQQNADISAGVKAPATVKVDGKLTEWGNLPAYNKSTTLRYTLANDAKNLYLAITCTDDANINKLLGGGLTFTINTDGKKKEKDAVVIEYPMAGRGGMRGFRPGGNRGGQGATAPDTAAIVAARKQSATAAKELSVTGIKDITDTLVSIYNTYGIKTGISFDAKGSMFYELAIPLNLIGLSADKSTELAYNLKLNGIQFGGNNRDQARQGGAGGNRQGGGGGFGGGGNGGGGNFGGGGALMEMMTPTDFWGKYKLAKP</sequence>
<dbReference type="AlphaFoldDB" id="A0A917JB50"/>
<dbReference type="Proteomes" id="UP000662074">
    <property type="component" value="Unassembled WGS sequence"/>
</dbReference>
<dbReference type="Gene3D" id="2.60.40.1190">
    <property type="match status" value="1"/>
</dbReference>
<comment type="caution">
    <text evidence="3">The sequence shown here is derived from an EMBL/GenBank/DDBJ whole genome shotgun (WGS) entry which is preliminary data.</text>
</comment>
<keyword evidence="4" id="KW-1185">Reference proteome</keyword>
<reference evidence="3" key="2">
    <citation type="submission" date="2020-09" db="EMBL/GenBank/DDBJ databases">
        <authorList>
            <person name="Sun Q."/>
            <person name="Sedlacek I."/>
        </authorList>
    </citation>
    <scope>NUCLEOTIDE SEQUENCE</scope>
    <source>
        <strain evidence="3">CCM 8711</strain>
    </source>
</reference>
<evidence type="ECO:0000256" key="2">
    <source>
        <dbReference type="SAM" id="SignalP"/>
    </source>
</evidence>